<keyword evidence="3" id="KW-1185">Reference proteome</keyword>
<dbReference type="SUPFAM" id="SSF51120">
    <property type="entry name" value="beta-Roll"/>
    <property type="match status" value="1"/>
</dbReference>
<sequence length="231" mass="24400">MPVTVDLTDPGRDGGDVVVNVENATGGAGDDRLSGTAGVNWLEGGAGDDVLLGRGGADRLDGESGDDRVDGGAGADQLEGGPGRDRLLGGDGADVLDPGGTRGVNDCGDGTDRLTRPGPLMVVRPDCERVFVDLFDLTHLRRGSSLRFSLQWDDTNIFPPCRTNLTVKHGTRTVATKSLRTPDGKVHRATVPLPPSARHVPLRLTFRWAQRCRPRSGGHPAGGFILDAPRR</sequence>
<dbReference type="GO" id="GO:0005509">
    <property type="term" value="F:calcium ion binding"/>
    <property type="evidence" value="ECO:0007669"/>
    <property type="project" value="InterPro"/>
</dbReference>
<dbReference type="EMBL" id="JAPDDP010000097">
    <property type="protein sequence ID" value="MDA0185070.1"/>
    <property type="molecule type" value="Genomic_DNA"/>
</dbReference>
<organism evidence="2 3">
    <name type="scientific">Solirubrobacter phytolaccae</name>
    <dbReference type="NCBI Taxonomy" id="1404360"/>
    <lineage>
        <taxon>Bacteria</taxon>
        <taxon>Bacillati</taxon>
        <taxon>Actinomycetota</taxon>
        <taxon>Thermoleophilia</taxon>
        <taxon>Solirubrobacterales</taxon>
        <taxon>Solirubrobacteraceae</taxon>
        <taxon>Solirubrobacter</taxon>
    </lineage>
</organism>
<protein>
    <recommendedName>
        <fullName evidence="4">Calcium-binding protein</fullName>
    </recommendedName>
</protein>
<evidence type="ECO:0000313" key="3">
    <source>
        <dbReference type="Proteomes" id="UP001147653"/>
    </source>
</evidence>
<dbReference type="PROSITE" id="PS00330">
    <property type="entry name" value="HEMOLYSIN_CALCIUM"/>
    <property type="match status" value="1"/>
</dbReference>
<feature type="region of interest" description="Disordered" evidence="1">
    <location>
        <begin position="54"/>
        <end position="115"/>
    </location>
</feature>
<reference evidence="2" key="1">
    <citation type="submission" date="2022-10" db="EMBL/GenBank/DDBJ databases">
        <title>The WGS of Solirubrobacter phytolaccae KCTC 29190.</title>
        <authorList>
            <person name="Jiang Z."/>
        </authorList>
    </citation>
    <scope>NUCLEOTIDE SEQUENCE</scope>
    <source>
        <strain evidence="2">KCTC 29190</strain>
    </source>
</reference>
<evidence type="ECO:0000256" key="1">
    <source>
        <dbReference type="SAM" id="MobiDB-lite"/>
    </source>
</evidence>
<dbReference type="AlphaFoldDB" id="A0A9X3NHL8"/>
<dbReference type="Gene3D" id="2.150.10.10">
    <property type="entry name" value="Serralysin-like metalloprotease, C-terminal"/>
    <property type="match status" value="1"/>
</dbReference>
<dbReference type="PRINTS" id="PR00313">
    <property type="entry name" value="CABNDNGRPT"/>
</dbReference>
<accession>A0A9X3NHL8</accession>
<dbReference type="Pfam" id="PF00353">
    <property type="entry name" value="HemolysinCabind"/>
    <property type="match status" value="2"/>
</dbReference>
<dbReference type="InterPro" id="IPR001343">
    <property type="entry name" value="Hemolysn_Ca-bd"/>
</dbReference>
<dbReference type="InterPro" id="IPR011049">
    <property type="entry name" value="Serralysin-like_metalloprot_C"/>
</dbReference>
<evidence type="ECO:0000313" key="2">
    <source>
        <dbReference type="EMBL" id="MDA0185070.1"/>
    </source>
</evidence>
<evidence type="ECO:0008006" key="4">
    <source>
        <dbReference type="Google" id="ProtNLM"/>
    </source>
</evidence>
<dbReference type="Proteomes" id="UP001147653">
    <property type="component" value="Unassembled WGS sequence"/>
</dbReference>
<proteinExistence type="predicted"/>
<dbReference type="InterPro" id="IPR018511">
    <property type="entry name" value="Hemolysin-typ_Ca-bd_CS"/>
</dbReference>
<gene>
    <name evidence="2" type="ORF">OJ997_32500</name>
</gene>
<comment type="caution">
    <text evidence="2">The sequence shown here is derived from an EMBL/GenBank/DDBJ whole genome shotgun (WGS) entry which is preliminary data.</text>
</comment>
<name>A0A9X3NHL8_9ACTN</name>
<feature type="compositionally biased region" description="Basic and acidic residues" evidence="1">
    <location>
        <begin position="56"/>
        <end position="70"/>
    </location>
</feature>